<dbReference type="Proteomes" id="UP001159363">
    <property type="component" value="Chromosome 3"/>
</dbReference>
<gene>
    <name evidence="1" type="ORF">PR048_010270</name>
</gene>
<evidence type="ECO:0008006" key="3">
    <source>
        <dbReference type="Google" id="ProtNLM"/>
    </source>
</evidence>
<keyword evidence="2" id="KW-1185">Reference proteome</keyword>
<protein>
    <recommendedName>
        <fullName evidence="3">DUF4371 domain-containing protein</fullName>
    </recommendedName>
</protein>
<evidence type="ECO:0000313" key="2">
    <source>
        <dbReference type="Proteomes" id="UP001159363"/>
    </source>
</evidence>
<proteinExistence type="predicted"/>
<reference evidence="1 2" key="1">
    <citation type="submission" date="2023-02" db="EMBL/GenBank/DDBJ databases">
        <title>LHISI_Scaffold_Assembly.</title>
        <authorList>
            <person name="Stuart O.P."/>
            <person name="Cleave R."/>
            <person name="Magrath M.J.L."/>
            <person name="Mikheyev A.S."/>
        </authorList>
    </citation>
    <scope>NUCLEOTIDE SEQUENCE [LARGE SCALE GENOMIC DNA]</scope>
    <source>
        <strain evidence="1">Daus_M_001</strain>
        <tissue evidence="1">Leg muscle</tissue>
    </source>
</reference>
<dbReference type="PANTHER" id="PTHR45749">
    <property type="match status" value="1"/>
</dbReference>
<name>A0ABQ9I2A4_9NEOP</name>
<sequence length="141" mass="15645">MIYDSTRDISGDEQESVGIRWCDDNLDPHENFIGFYQTALTTGEAIASLICDALIRLQRPLGNRRGQTYDGAANMSGTNKGDQSITIEKPHMASYIHCGAQCCNLIIKESCNCSATMRIAMEWAVGNISKIKALCSTRWLY</sequence>
<dbReference type="EMBL" id="JARBHB010000003">
    <property type="protein sequence ID" value="KAJ8890761.1"/>
    <property type="molecule type" value="Genomic_DNA"/>
</dbReference>
<accession>A0ABQ9I2A4</accession>
<dbReference type="PANTHER" id="PTHR45749:SF21">
    <property type="entry name" value="DUF4371 DOMAIN-CONTAINING PROTEIN"/>
    <property type="match status" value="1"/>
</dbReference>
<comment type="caution">
    <text evidence="1">The sequence shown here is derived from an EMBL/GenBank/DDBJ whole genome shotgun (WGS) entry which is preliminary data.</text>
</comment>
<evidence type="ECO:0000313" key="1">
    <source>
        <dbReference type="EMBL" id="KAJ8890761.1"/>
    </source>
</evidence>
<organism evidence="1 2">
    <name type="scientific">Dryococelus australis</name>
    <dbReference type="NCBI Taxonomy" id="614101"/>
    <lineage>
        <taxon>Eukaryota</taxon>
        <taxon>Metazoa</taxon>
        <taxon>Ecdysozoa</taxon>
        <taxon>Arthropoda</taxon>
        <taxon>Hexapoda</taxon>
        <taxon>Insecta</taxon>
        <taxon>Pterygota</taxon>
        <taxon>Neoptera</taxon>
        <taxon>Polyneoptera</taxon>
        <taxon>Phasmatodea</taxon>
        <taxon>Verophasmatodea</taxon>
        <taxon>Anareolatae</taxon>
        <taxon>Phasmatidae</taxon>
        <taxon>Eurycanthinae</taxon>
        <taxon>Dryococelus</taxon>
    </lineage>
</organism>